<dbReference type="HOGENOM" id="CLU_958537_0_0_2"/>
<gene>
    <name evidence="1" type="ordered locus">Pcal_2077</name>
</gene>
<dbReference type="STRING" id="410359.Pcal_2077"/>
<keyword evidence="2" id="KW-1185">Reference proteome</keyword>
<name>A3MXX5_PYRCJ</name>
<dbReference type="EMBL" id="CP000561">
    <property type="protein sequence ID" value="ABO09492.1"/>
    <property type="molecule type" value="Genomic_DNA"/>
</dbReference>
<accession>A3MXX5</accession>
<reference evidence="1" key="1">
    <citation type="submission" date="2007-02" db="EMBL/GenBank/DDBJ databases">
        <title>Complete sequence of Pyrobaculum calidifontis JCM 11548.</title>
        <authorList>
            <consortium name="US DOE Joint Genome Institute"/>
            <person name="Copeland A."/>
            <person name="Lucas S."/>
            <person name="Lapidus A."/>
            <person name="Barry K."/>
            <person name="Glavina del Rio T."/>
            <person name="Dalin E."/>
            <person name="Tice H."/>
            <person name="Pitluck S."/>
            <person name="Chain P."/>
            <person name="Malfatti S."/>
            <person name="Shin M."/>
            <person name="Vergez L."/>
            <person name="Schmutz J."/>
            <person name="Larimer F."/>
            <person name="Land M."/>
            <person name="Hauser L."/>
            <person name="Kyrpides N."/>
            <person name="Mikhailova N."/>
            <person name="Cozen A.E."/>
            <person name="Fitz-Gibbon S.T."/>
            <person name="House C.H."/>
            <person name="Saltikov C."/>
            <person name="Lowe T.M."/>
            <person name="Richardson P."/>
        </authorList>
    </citation>
    <scope>NUCLEOTIDE SEQUENCE [LARGE SCALE GENOMIC DNA]</scope>
    <source>
        <strain evidence="1">JCM 11548</strain>
    </source>
</reference>
<dbReference type="AlphaFoldDB" id="A3MXX5"/>
<dbReference type="OrthoDB" id="27083at2157"/>
<dbReference type="KEGG" id="pcl:Pcal_2077"/>
<evidence type="ECO:0000313" key="1">
    <source>
        <dbReference type="EMBL" id="ABO09492.1"/>
    </source>
</evidence>
<dbReference type="GeneID" id="4909043"/>
<sequence>MDFLCARRGCSAEDHLKEFDYGSSRYGLGHVKRALLNLTAEQMAVLQKISVNWVNTKNPIYMFLSGSVVVDCIWDDSLCKHLDAISKSGAAERQGSAFYLPYTLLSEEVLENLPLPELSEEDYEIKRPYVVSLKGIAGEADVVEALASFFERASVFLGRRIAKVVRKVPYVPQLANKYTDRIDILLKGVDNSLIGFSYVDVTKTYHLGFTAAKNLLMYGLDYVVILHPYVDHDFHKGVGNRIKNRWDIAEVGYASVNLMEEEVHMYKLPRANRYLKMSLSAQKYSSLIRDYVETL</sequence>
<dbReference type="eggNOG" id="arCOG05441">
    <property type="taxonomic scope" value="Archaea"/>
</dbReference>
<dbReference type="Proteomes" id="UP000001431">
    <property type="component" value="Chromosome"/>
</dbReference>
<organism evidence="1 2">
    <name type="scientific">Pyrobaculum calidifontis (strain DSM 21063 / JCM 11548 / VA1)</name>
    <dbReference type="NCBI Taxonomy" id="410359"/>
    <lineage>
        <taxon>Archaea</taxon>
        <taxon>Thermoproteota</taxon>
        <taxon>Thermoprotei</taxon>
        <taxon>Thermoproteales</taxon>
        <taxon>Thermoproteaceae</taxon>
        <taxon>Pyrobaculum</taxon>
    </lineage>
</organism>
<evidence type="ECO:0000313" key="2">
    <source>
        <dbReference type="Proteomes" id="UP000001431"/>
    </source>
</evidence>
<proteinExistence type="predicted"/>
<dbReference type="RefSeq" id="WP_011850750.1">
    <property type="nucleotide sequence ID" value="NC_009073.1"/>
</dbReference>
<protein>
    <submittedName>
        <fullName evidence="1">Uncharacterized protein</fullName>
    </submittedName>
</protein>